<dbReference type="InterPro" id="IPR003660">
    <property type="entry name" value="HAMP_dom"/>
</dbReference>
<gene>
    <name evidence="13" type="ORF">SAMN06295970_12870</name>
</gene>
<evidence type="ECO:0000256" key="3">
    <source>
        <dbReference type="ARBA" id="ARBA00012438"/>
    </source>
</evidence>
<dbReference type="SMART" id="SM00091">
    <property type="entry name" value="PAS"/>
    <property type="match status" value="2"/>
</dbReference>
<evidence type="ECO:0000259" key="9">
    <source>
        <dbReference type="PROSITE" id="PS50109"/>
    </source>
</evidence>
<evidence type="ECO:0000256" key="8">
    <source>
        <dbReference type="SAM" id="Phobius"/>
    </source>
</evidence>
<evidence type="ECO:0000256" key="2">
    <source>
        <dbReference type="ARBA" id="ARBA00004370"/>
    </source>
</evidence>
<evidence type="ECO:0000259" key="12">
    <source>
        <dbReference type="PROSITE" id="PS50885"/>
    </source>
</evidence>
<dbReference type="Gene3D" id="1.10.287.130">
    <property type="match status" value="1"/>
</dbReference>
<dbReference type="RefSeq" id="WP_283445100.1">
    <property type="nucleotide sequence ID" value="NZ_FXUL01000028.1"/>
</dbReference>
<dbReference type="InterPro" id="IPR013656">
    <property type="entry name" value="PAS_4"/>
</dbReference>
<keyword evidence="5" id="KW-0808">Transferase</keyword>
<evidence type="ECO:0000256" key="1">
    <source>
        <dbReference type="ARBA" id="ARBA00000085"/>
    </source>
</evidence>
<keyword evidence="14" id="KW-1185">Reference proteome</keyword>
<comment type="catalytic activity">
    <reaction evidence="1">
        <text>ATP + protein L-histidine = ADP + protein N-phospho-L-histidine.</text>
        <dbReference type="EC" id="2.7.13.3"/>
    </reaction>
</comment>
<reference evidence="13 14" key="1">
    <citation type="submission" date="2017-05" db="EMBL/GenBank/DDBJ databases">
        <authorList>
            <person name="Varghese N."/>
            <person name="Submissions S."/>
        </authorList>
    </citation>
    <scope>NUCLEOTIDE SEQUENCE [LARGE SCALE GENOMIC DNA]</scope>
    <source>
        <strain evidence="13 14">DSM 26001</strain>
    </source>
</reference>
<comment type="subcellular location">
    <subcellularLocation>
        <location evidence="2">Membrane</location>
    </subcellularLocation>
</comment>
<feature type="domain" description="PAC" evidence="11">
    <location>
        <begin position="395"/>
        <end position="447"/>
    </location>
</feature>
<keyword evidence="8" id="KW-0472">Membrane</keyword>
<feature type="transmembrane region" description="Helical" evidence="8">
    <location>
        <begin position="241"/>
        <end position="264"/>
    </location>
</feature>
<evidence type="ECO:0000256" key="6">
    <source>
        <dbReference type="ARBA" id="ARBA00022777"/>
    </source>
</evidence>
<feature type="domain" description="Histidine kinase" evidence="9">
    <location>
        <begin position="582"/>
        <end position="801"/>
    </location>
</feature>
<dbReference type="InterPro" id="IPR036097">
    <property type="entry name" value="HisK_dim/P_sf"/>
</dbReference>
<dbReference type="Gene3D" id="6.10.340.10">
    <property type="match status" value="1"/>
</dbReference>
<dbReference type="PROSITE" id="PS50885">
    <property type="entry name" value="HAMP"/>
    <property type="match status" value="1"/>
</dbReference>
<evidence type="ECO:0000256" key="4">
    <source>
        <dbReference type="ARBA" id="ARBA00022553"/>
    </source>
</evidence>
<dbReference type="InterPro" id="IPR001789">
    <property type="entry name" value="Sig_transdc_resp-reg_receiver"/>
</dbReference>
<dbReference type="CDD" id="cd00075">
    <property type="entry name" value="HATPase"/>
    <property type="match status" value="1"/>
</dbReference>
<dbReference type="InterPro" id="IPR035965">
    <property type="entry name" value="PAS-like_dom_sf"/>
</dbReference>
<evidence type="ECO:0000259" key="11">
    <source>
        <dbReference type="PROSITE" id="PS50113"/>
    </source>
</evidence>
<dbReference type="InterPro" id="IPR003661">
    <property type="entry name" value="HisK_dim/P_dom"/>
</dbReference>
<dbReference type="InterPro" id="IPR011006">
    <property type="entry name" value="CheY-like_superfamily"/>
</dbReference>
<dbReference type="GO" id="GO:0016301">
    <property type="term" value="F:kinase activity"/>
    <property type="evidence" value="ECO:0007669"/>
    <property type="project" value="UniProtKB-KW"/>
</dbReference>
<feature type="domain" description="HAMP" evidence="12">
    <location>
        <begin position="264"/>
        <end position="317"/>
    </location>
</feature>
<name>A0ABY1QQU9_9BURK</name>
<dbReference type="Gene3D" id="3.40.50.2300">
    <property type="match status" value="1"/>
</dbReference>
<dbReference type="CDD" id="cd00082">
    <property type="entry name" value="HisKA"/>
    <property type="match status" value="1"/>
</dbReference>
<dbReference type="CDD" id="cd17580">
    <property type="entry name" value="REC_2_DhkD-like"/>
    <property type="match status" value="1"/>
</dbReference>
<accession>A0ABY1QQU9</accession>
<dbReference type="Pfam" id="PF08448">
    <property type="entry name" value="PAS_4"/>
    <property type="match status" value="1"/>
</dbReference>
<dbReference type="SUPFAM" id="SSF52172">
    <property type="entry name" value="CheY-like"/>
    <property type="match status" value="1"/>
</dbReference>
<keyword evidence="6 13" id="KW-0418">Kinase</keyword>
<dbReference type="Pfam" id="PF00072">
    <property type="entry name" value="Response_reg"/>
    <property type="match status" value="1"/>
</dbReference>
<dbReference type="SMART" id="SM00448">
    <property type="entry name" value="REC"/>
    <property type="match status" value="1"/>
</dbReference>
<dbReference type="EC" id="2.7.13.3" evidence="3"/>
<dbReference type="Gene3D" id="3.30.565.10">
    <property type="entry name" value="Histidine kinase-like ATPase, C-terminal domain"/>
    <property type="match status" value="1"/>
</dbReference>
<dbReference type="PANTHER" id="PTHR43547:SF2">
    <property type="entry name" value="HYBRID SIGNAL TRANSDUCTION HISTIDINE KINASE C"/>
    <property type="match status" value="1"/>
</dbReference>
<proteinExistence type="predicted"/>
<evidence type="ECO:0000313" key="13">
    <source>
        <dbReference type="EMBL" id="SMP78349.1"/>
    </source>
</evidence>
<dbReference type="PROSITE" id="PS50110">
    <property type="entry name" value="RESPONSE_REGULATORY"/>
    <property type="match status" value="1"/>
</dbReference>
<dbReference type="EMBL" id="FXUL01000028">
    <property type="protein sequence ID" value="SMP78349.1"/>
    <property type="molecule type" value="Genomic_DNA"/>
</dbReference>
<dbReference type="InterPro" id="IPR004358">
    <property type="entry name" value="Sig_transdc_His_kin-like_C"/>
</dbReference>
<evidence type="ECO:0000259" key="10">
    <source>
        <dbReference type="PROSITE" id="PS50110"/>
    </source>
</evidence>
<dbReference type="Gene3D" id="3.30.450.20">
    <property type="entry name" value="PAS domain"/>
    <property type="match status" value="2"/>
</dbReference>
<dbReference type="PANTHER" id="PTHR43547">
    <property type="entry name" value="TWO-COMPONENT HISTIDINE KINASE"/>
    <property type="match status" value="1"/>
</dbReference>
<dbReference type="PRINTS" id="PR00344">
    <property type="entry name" value="BCTRLSENSOR"/>
</dbReference>
<dbReference type="Proteomes" id="UP001158049">
    <property type="component" value="Unassembled WGS sequence"/>
</dbReference>
<dbReference type="PROSITE" id="PS50113">
    <property type="entry name" value="PAC"/>
    <property type="match status" value="1"/>
</dbReference>
<dbReference type="SUPFAM" id="SSF55874">
    <property type="entry name" value="ATPase domain of HSP90 chaperone/DNA topoisomerase II/histidine kinase"/>
    <property type="match status" value="1"/>
</dbReference>
<evidence type="ECO:0000313" key="14">
    <source>
        <dbReference type="Proteomes" id="UP001158049"/>
    </source>
</evidence>
<dbReference type="SUPFAM" id="SSF55785">
    <property type="entry name" value="PYP-like sensor domain (PAS domain)"/>
    <property type="match status" value="2"/>
</dbReference>
<dbReference type="InterPro" id="IPR000014">
    <property type="entry name" value="PAS"/>
</dbReference>
<feature type="domain" description="Response regulatory" evidence="10">
    <location>
        <begin position="821"/>
        <end position="937"/>
    </location>
</feature>
<evidence type="ECO:0000256" key="7">
    <source>
        <dbReference type="PROSITE-ProRule" id="PRU00169"/>
    </source>
</evidence>
<keyword evidence="8" id="KW-1133">Transmembrane helix</keyword>
<evidence type="ECO:0000256" key="5">
    <source>
        <dbReference type="ARBA" id="ARBA00022679"/>
    </source>
</evidence>
<dbReference type="SMART" id="SM00388">
    <property type="entry name" value="HisKA"/>
    <property type="match status" value="1"/>
</dbReference>
<dbReference type="CDD" id="cd06225">
    <property type="entry name" value="HAMP"/>
    <property type="match status" value="1"/>
</dbReference>
<dbReference type="InterPro" id="IPR005467">
    <property type="entry name" value="His_kinase_dom"/>
</dbReference>
<feature type="modified residue" description="4-aspartylphosphate" evidence="7">
    <location>
        <position position="870"/>
    </location>
</feature>
<keyword evidence="4 7" id="KW-0597">Phosphoprotein</keyword>
<dbReference type="InterPro" id="IPR000700">
    <property type="entry name" value="PAS-assoc_C"/>
</dbReference>
<protein>
    <recommendedName>
        <fullName evidence="3">histidine kinase</fullName>
        <ecNumber evidence="3">2.7.13.3</ecNumber>
    </recommendedName>
</protein>
<dbReference type="SUPFAM" id="SSF47384">
    <property type="entry name" value="Homodimeric domain of signal transducing histidine kinase"/>
    <property type="match status" value="1"/>
</dbReference>
<dbReference type="CDD" id="cd00130">
    <property type="entry name" value="PAS"/>
    <property type="match status" value="1"/>
</dbReference>
<organism evidence="13 14">
    <name type="scientific">Noviherbaspirillum suwonense</name>
    <dbReference type="NCBI Taxonomy" id="1224511"/>
    <lineage>
        <taxon>Bacteria</taxon>
        <taxon>Pseudomonadati</taxon>
        <taxon>Pseudomonadota</taxon>
        <taxon>Betaproteobacteria</taxon>
        <taxon>Burkholderiales</taxon>
        <taxon>Oxalobacteraceae</taxon>
        <taxon>Noviherbaspirillum</taxon>
    </lineage>
</organism>
<dbReference type="Pfam" id="PF00512">
    <property type="entry name" value="HisKA"/>
    <property type="match status" value="1"/>
</dbReference>
<dbReference type="SMART" id="SM00387">
    <property type="entry name" value="HATPase_c"/>
    <property type="match status" value="1"/>
</dbReference>
<keyword evidence="8" id="KW-0812">Transmembrane</keyword>
<dbReference type="PROSITE" id="PS50109">
    <property type="entry name" value="HIS_KIN"/>
    <property type="match status" value="1"/>
</dbReference>
<dbReference type="Pfam" id="PF02518">
    <property type="entry name" value="HATPase_c"/>
    <property type="match status" value="1"/>
</dbReference>
<dbReference type="InterPro" id="IPR003594">
    <property type="entry name" value="HATPase_dom"/>
</dbReference>
<sequence length="940" mass="101669">MLFDRLAAGSLARRFAFSAAALAAAALLLTLFASWALVAQQHASGLRALQTKEMDFHEASVHGSLQALATRLGEVADSAILANALVDSAGRETYLRPYLNGARQVNGVPVQLMLTDFEGNAISESSGAQFSPAQLAWLRRQLEKAVDTATVMDAPDGPELLAVRLLRYTRTQTPEGALIYKVRLDDIEKDRAIRLVAGGRKAGSSESQRAVSVPPVYSDLGLTLVRTGASPVDYSALLPHYALILAVVLALATAVLLLGARLALALTHDLRRLEGFSSSVVRDGFGGRRAEVRGSREVASLAHSINHMVDRLHRQHAQLQNESERFHQLANTIPQMAWIASAAGEVEWYNDRWYAYTGIAPGQAAGDGWRQSLDEADTPGVISQWRAGIASGEAFSLTISMRGADRQARRFLTQLAPLRDAGGSVVQWFGTNTDLTPLEQAERAVRESEERLREGLQAANMAAWTWDLHSGETRFSDNATVLFGAAWRSDGGDWCFLPEADRARLREMAEDALVRHASYRCEVELPPAGGAEARWIEVRGKADSRADAPGSSSGIVLDVSERKRAEVALLLADQRKDEFLAMLAHELRNPLAPISSAVKIMELVSPDAPPQVRKAREVIDRQTRHLSRLVDDLMDVSRISTGKIALRDEQVDAAAMVLRAIEMNRPLLEARGHRLETHGLSQQQMLRGDSTRLTQVIGNLVNNAAKYTEAGGIIRVSLERDGAWLVIRVADNGVGMSPQILPHVFNLFLQAERSLDRSLGGLGIGLSVVKQLTELHGGTVEAHSAGERMGSEFVVRLPAPGIARTADAGVPATIAAPPARRILVVDDNRDAVDALAMMLKLGGNDVEIAYEGMAALAIAQSFVPDAVVLDIGLPGIDGYEVARRLRARPETAGALIVAVTGYGQKEDRERSRAAGFDHHLVKPIESDALLKLLGGQGDAD</sequence>
<dbReference type="InterPro" id="IPR036890">
    <property type="entry name" value="HATPase_C_sf"/>
</dbReference>
<comment type="caution">
    <text evidence="13">The sequence shown here is derived from an EMBL/GenBank/DDBJ whole genome shotgun (WGS) entry which is preliminary data.</text>
</comment>